<gene>
    <name evidence="1" type="ORF">EHQ90_03080</name>
</gene>
<evidence type="ECO:0000313" key="1">
    <source>
        <dbReference type="EMBL" id="TGM20302.1"/>
    </source>
</evidence>
<reference evidence="2" key="1">
    <citation type="journal article" date="2019" name="PLoS Negl. Trop. Dis.">
        <title>Revisiting the worldwide diversity of Leptospira species in the environment.</title>
        <authorList>
            <person name="Vincent A.T."/>
            <person name="Schiettekatte O."/>
            <person name="Bourhy P."/>
            <person name="Veyrier F.J."/>
            <person name="Picardeau M."/>
        </authorList>
    </citation>
    <scope>NUCLEOTIDE SEQUENCE [LARGE SCALE GENOMIC DNA]</scope>
    <source>
        <strain evidence="2">201702407</strain>
    </source>
</reference>
<evidence type="ECO:0000313" key="2">
    <source>
        <dbReference type="Proteomes" id="UP000297422"/>
    </source>
</evidence>
<dbReference type="RefSeq" id="WP_135684048.1">
    <property type="nucleotide sequence ID" value="NZ_RQEQ01000073.1"/>
</dbReference>
<dbReference type="EMBL" id="RQGT01000023">
    <property type="protein sequence ID" value="TGM20302.1"/>
    <property type="molecule type" value="Genomic_DNA"/>
</dbReference>
<name>A0ABY2NBK3_9LEPT</name>
<dbReference type="Proteomes" id="UP000297422">
    <property type="component" value="Unassembled WGS sequence"/>
</dbReference>
<sequence>MWKFDLSLGNSETISVAILKNAILDYTEGSVKPWAIFVNRYGKEASYPIPIIGNLVHFYFGMKSLRSLIHGPYSLS</sequence>
<protein>
    <submittedName>
        <fullName evidence="1">Uncharacterized protein</fullName>
    </submittedName>
</protein>
<keyword evidence="2" id="KW-1185">Reference proteome</keyword>
<comment type="caution">
    <text evidence="1">The sequence shown here is derived from an EMBL/GenBank/DDBJ whole genome shotgun (WGS) entry which is preliminary data.</text>
</comment>
<accession>A0ABY2NBK3</accession>
<proteinExistence type="predicted"/>
<organism evidence="1 2">
    <name type="scientific">Leptospira stimsonii</name>
    <dbReference type="NCBI Taxonomy" id="2202203"/>
    <lineage>
        <taxon>Bacteria</taxon>
        <taxon>Pseudomonadati</taxon>
        <taxon>Spirochaetota</taxon>
        <taxon>Spirochaetia</taxon>
        <taxon>Leptospirales</taxon>
        <taxon>Leptospiraceae</taxon>
        <taxon>Leptospira</taxon>
    </lineage>
</organism>